<sequence>MVPSSKEVGEDIVGWIAACILIAVLLPLLGLLYSDVLEVKQESKAQLEKVERLSRQVEQKTRKDKE</sequence>
<accession>A0A6J5LJU7</accession>
<organism evidence="3">
    <name type="scientific">uncultured Caudovirales phage</name>
    <dbReference type="NCBI Taxonomy" id="2100421"/>
    <lineage>
        <taxon>Viruses</taxon>
        <taxon>Duplodnaviria</taxon>
        <taxon>Heunggongvirae</taxon>
        <taxon>Uroviricota</taxon>
        <taxon>Caudoviricetes</taxon>
        <taxon>Peduoviridae</taxon>
        <taxon>Maltschvirus</taxon>
        <taxon>Maltschvirus maltsch</taxon>
    </lineage>
</organism>
<feature type="transmembrane region" description="Helical" evidence="2">
    <location>
        <begin position="12"/>
        <end position="34"/>
    </location>
</feature>
<gene>
    <name evidence="3" type="ORF">UFOVP135_8</name>
</gene>
<evidence type="ECO:0000256" key="1">
    <source>
        <dbReference type="SAM" id="Coils"/>
    </source>
</evidence>
<evidence type="ECO:0000313" key="3">
    <source>
        <dbReference type="EMBL" id="CAB4131899.1"/>
    </source>
</evidence>
<feature type="coiled-coil region" evidence="1">
    <location>
        <begin position="36"/>
        <end position="63"/>
    </location>
</feature>
<protein>
    <submittedName>
        <fullName evidence="3">Uncharacterized protein</fullName>
    </submittedName>
</protein>
<keyword evidence="2" id="KW-1133">Transmembrane helix</keyword>
<reference evidence="3" key="1">
    <citation type="submission" date="2020-04" db="EMBL/GenBank/DDBJ databases">
        <authorList>
            <person name="Chiriac C."/>
            <person name="Salcher M."/>
            <person name="Ghai R."/>
            <person name="Kavagutti S V."/>
        </authorList>
    </citation>
    <scope>NUCLEOTIDE SEQUENCE</scope>
</reference>
<name>A0A6J5LJU7_9CAUD</name>
<dbReference type="EMBL" id="LR796254">
    <property type="protein sequence ID" value="CAB4131899.1"/>
    <property type="molecule type" value="Genomic_DNA"/>
</dbReference>
<keyword evidence="1" id="KW-0175">Coiled coil</keyword>
<keyword evidence="2" id="KW-0472">Membrane</keyword>
<keyword evidence="2" id="KW-0812">Transmembrane</keyword>
<proteinExistence type="predicted"/>
<evidence type="ECO:0000256" key="2">
    <source>
        <dbReference type="SAM" id="Phobius"/>
    </source>
</evidence>